<dbReference type="GO" id="GO:0016020">
    <property type="term" value="C:membrane"/>
    <property type="evidence" value="ECO:0007669"/>
    <property type="project" value="TreeGrafter"/>
</dbReference>
<keyword evidence="3" id="KW-1185">Reference proteome</keyword>
<proteinExistence type="predicted"/>
<dbReference type="Proteomes" id="UP000623269">
    <property type="component" value="Unassembled WGS sequence"/>
</dbReference>
<dbReference type="PANTHER" id="PTHR32251">
    <property type="entry name" value="3-OXO-5-ALPHA-STEROID 4-DEHYDROGENASE"/>
    <property type="match status" value="1"/>
</dbReference>
<feature type="transmembrane region" description="Helical" evidence="1">
    <location>
        <begin position="169"/>
        <end position="190"/>
    </location>
</feature>
<dbReference type="RefSeq" id="WP_197662053.1">
    <property type="nucleotide sequence ID" value="NZ_JAEAGR010000014.1"/>
</dbReference>
<protein>
    <submittedName>
        <fullName evidence="2">DUF1295 domain-containing protein</fullName>
    </submittedName>
</protein>
<dbReference type="EMBL" id="JAEAGR010000014">
    <property type="protein sequence ID" value="MBH1941808.1"/>
    <property type="molecule type" value="Genomic_DNA"/>
</dbReference>
<dbReference type="InterPro" id="IPR010721">
    <property type="entry name" value="UstE-like"/>
</dbReference>
<dbReference type="PROSITE" id="PS50244">
    <property type="entry name" value="S5A_REDUCTASE"/>
    <property type="match status" value="1"/>
</dbReference>
<feature type="transmembrane region" description="Helical" evidence="1">
    <location>
        <begin position="91"/>
        <end position="114"/>
    </location>
</feature>
<dbReference type="Pfam" id="PF06966">
    <property type="entry name" value="DUF1295"/>
    <property type="match status" value="1"/>
</dbReference>
<evidence type="ECO:0000256" key="1">
    <source>
        <dbReference type="SAM" id="Phobius"/>
    </source>
</evidence>
<feature type="transmembrane region" description="Helical" evidence="1">
    <location>
        <begin position="39"/>
        <end position="61"/>
    </location>
</feature>
<keyword evidence="1" id="KW-0812">Transmembrane</keyword>
<dbReference type="AlphaFoldDB" id="A0A8J7L079"/>
<dbReference type="PANTHER" id="PTHR32251:SF23">
    <property type="entry name" value="3-OXO-5-ALPHA-STEROID 4-DEHYDROGENASE (DUF1295)"/>
    <property type="match status" value="1"/>
</dbReference>
<feature type="transmembrane region" description="Helical" evidence="1">
    <location>
        <begin position="12"/>
        <end position="33"/>
    </location>
</feature>
<sequence>MGKVYFKDKIWMGYCIILLCYVIATWIGVTVYIHIDGALWLRVLVADVVATLFVWIISLLFQNASIYDPYWSVQPMVILTLFMVHSRNYGVGAILIYAIIMFWGIRLTSNWAYTFQGFRRQDWRYDLIKERTGRLYQIVNLLGIQLMPTFIVYLCILPTIYYIELRSTFHAVSLIGLSISALGTCIQMIADLQLHTFRNRNVVRSKIIRTGLWRYSRHPNYLGEILMWWGVYLTILPNHNELWYLSLGAIMNTLLFRFISIPMAEKHLAAYKEHYEEYKKETRMLLPFPKKQ</sequence>
<name>A0A8J7L079_9FIRM</name>
<comment type="caution">
    <text evidence="2">The sequence shown here is derived from an EMBL/GenBank/DDBJ whole genome shotgun (WGS) entry which is preliminary data.</text>
</comment>
<evidence type="ECO:0000313" key="3">
    <source>
        <dbReference type="Proteomes" id="UP000623269"/>
    </source>
</evidence>
<keyword evidence="1" id="KW-1133">Transmembrane helix</keyword>
<evidence type="ECO:0000313" key="2">
    <source>
        <dbReference type="EMBL" id="MBH1941808.1"/>
    </source>
</evidence>
<reference evidence="2" key="1">
    <citation type="submission" date="2020-12" db="EMBL/GenBank/DDBJ databases">
        <title>M. sibirica DSM 26468T genome.</title>
        <authorList>
            <person name="Thieme N."/>
            <person name="Rettenmaier R."/>
            <person name="Zverlov V."/>
            <person name="Liebl W."/>
        </authorList>
    </citation>
    <scope>NUCLEOTIDE SEQUENCE</scope>
    <source>
        <strain evidence="2">DSM 26468</strain>
    </source>
</reference>
<dbReference type="Gene3D" id="1.20.120.1630">
    <property type="match status" value="1"/>
</dbReference>
<feature type="transmembrane region" description="Helical" evidence="1">
    <location>
        <begin position="135"/>
        <end position="163"/>
    </location>
</feature>
<accession>A0A8J7L079</accession>
<keyword evidence="1" id="KW-0472">Membrane</keyword>
<gene>
    <name evidence="2" type="ORF">I5677_12970</name>
</gene>
<feature type="transmembrane region" description="Helical" evidence="1">
    <location>
        <begin position="242"/>
        <end position="259"/>
    </location>
</feature>
<organism evidence="2 3">
    <name type="scientific">Mobilitalea sibirica</name>
    <dbReference type="NCBI Taxonomy" id="1462919"/>
    <lineage>
        <taxon>Bacteria</taxon>
        <taxon>Bacillati</taxon>
        <taxon>Bacillota</taxon>
        <taxon>Clostridia</taxon>
        <taxon>Lachnospirales</taxon>
        <taxon>Lachnospiraceae</taxon>
        <taxon>Mobilitalea</taxon>
    </lineage>
</organism>